<comment type="caution">
    <text evidence="1">The sequence shown here is derived from an EMBL/GenBank/DDBJ whole genome shotgun (WGS) entry which is preliminary data.</text>
</comment>
<keyword evidence="2" id="KW-1185">Reference proteome</keyword>
<sequence length="627" mass="71699">MYIPKNTGDIWEIPDLAIKFDVRREHLGHKQLTSIALEMSPRRATNNTPLIPTTYVQNLQQCVQRLQDSSSLLKASVKKIENSTRNFSRLRKLIACQRVSELVTEPEIREAQRSVAIQLEPRVKHLLLKAEELLTELEQRENILQEEVNRREIELDVELKRTQTFSQKQGNKVDHSGSSEKQLASTCGQRKAAHNNEHAKKLKEMKKKMERMAKSVRELEDECKHKRRGEFMQVEELQLQKQRIAAEKKPSAIKTPKKSKVKPKNDEVLENIEDQIKDLDVIIGEKREILDDQQNAIMEVSRDNETVTDEDFKWKQIQAQFEFLKRAEQQIESRFNWPNGAATEFEILCDSYLQLLENAKLETRKKIASQLEQKGKCIDKMQKLCRLLYPNDNIGGTIARLVEILLESKQKEIFVKDLGAEFPPEQKKRHHLQTAIATLNWLEVTETVLEDTNGLDNEGEMILKLKRNILATHGQSALRSSRLSYATHEEAAEARKSGFEQVNFMSLDVYARKPSSSPKPVMVVVSANYRLAPISVYPNQLIDIKRALRWIKTNIAAFGGDPQFVAVAGDDAGGQIAAVVALTPNNRKYQPNFESVDTSVNACVLINAITDLVDEKNLWDAMSIDDF</sequence>
<feature type="non-terminal residue" evidence="1">
    <location>
        <position position="627"/>
    </location>
</feature>
<gene>
    <name evidence="1" type="ORF">ACOLOM_LOCUS3555</name>
</gene>
<name>A0ACA9L9T9_9GLOM</name>
<evidence type="ECO:0000313" key="2">
    <source>
        <dbReference type="Proteomes" id="UP000789525"/>
    </source>
</evidence>
<evidence type="ECO:0000313" key="1">
    <source>
        <dbReference type="EMBL" id="CAG8518669.1"/>
    </source>
</evidence>
<proteinExistence type="predicted"/>
<dbReference type="Proteomes" id="UP000789525">
    <property type="component" value="Unassembled WGS sequence"/>
</dbReference>
<dbReference type="EMBL" id="CAJVPT010005285">
    <property type="protein sequence ID" value="CAG8518669.1"/>
    <property type="molecule type" value="Genomic_DNA"/>
</dbReference>
<protein>
    <submittedName>
        <fullName evidence="1">14318_t:CDS:1</fullName>
    </submittedName>
</protein>
<reference evidence="1" key="1">
    <citation type="submission" date="2021-06" db="EMBL/GenBank/DDBJ databases">
        <authorList>
            <person name="Kallberg Y."/>
            <person name="Tangrot J."/>
            <person name="Rosling A."/>
        </authorList>
    </citation>
    <scope>NUCLEOTIDE SEQUENCE</scope>
    <source>
        <strain evidence="1">CL356</strain>
    </source>
</reference>
<organism evidence="1 2">
    <name type="scientific">Acaulospora colombiana</name>
    <dbReference type="NCBI Taxonomy" id="27376"/>
    <lineage>
        <taxon>Eukaryota</taxon>
        <taxon>Fungi</taxon>
        <taxon>Fungi incertae sedis</taxon>
        <taxon>Mucoromycota</taxon>
        <taxon>Glomeromycotina</taxon>
        <taxon>Glomeromycetes</taxon>
        <taxon>Diversisporales</taxon>
        <taxon>Acaulosporaceae</taxon>
        <taxon>Acaulospora</taxon>
    </lineage>
</organism>
<accession>A0ACA9L9T9</accession>